<dbReference type="NCBIfam" id="NF002636">
    <property type="entry name" value="PRK02304.1-5"/>
    <property type="match status" value="1"/>
</dbReference>
<dbReference type="PANTHER" id="PTHR32315:SF3">
    <property type="entry name" value="ADENINE PHOSPHORIBOSYLTRANSFERASE"/>
    <property type="match status" value="1"/>
</dbReference>
<dbReference type="NCBIfam" id="NF002634">
    <property type="entry name" value="PRK02304.1-3"/>
    <property type="match status" value="1"/>
</dbReference>
<dbReference type="InterPro" id="IPR050054">
    <property type="entry name" value="UPRTase/APRTase"/>
</dbReference>
<evidence type="ECO:0000256" key="3">
    <source>
        <dbReference type="ARBA" id="ARBA00004496"/>
    </source>
</evidence>
<evidence type="ECO:0000256" key="2">
    <source>
        <dbReference type="ARBA" id="ARBA00003968"/>
    </source>
</evidence>
<dbReference type="Proteomes" id="UP000250028">
    <property type="component" value="Unassembled WGS sequence"/>
</dbReference>
<keyword evidence="10 11" id="KW-0660">Purine salvage</keyword>
<dbReference type="InterPro" id="IPR005764">
    <property type="entry name" value="Ade_phspho_trans"/>
</dbReference>
<evidence type="ECO:0000313" key="13">
    <source>
        <dbReference type="EMBL" id="SSA33800.1"/>
    </source>
</evidence>
<dbReference type="GO" id="GO:0016208">
    <property type="term" value="F:AMP binding"/>
    <property type="evidence" value="ECO:0007669"/>
    <property type="project" value="TreeGrafter"/>
</dbReference>
<dbReference type="HAMAP" id="MF_00004">
    <property type="entry name" value="Aden_phosphoribosyltr"/>
    <property type="match status" value="1"/>
</dbReference>
<dbReference type="AlphaFoldDB" id="A0A2Y8ZNA7"/>
<feature type="domain" description="Phosphoribosyltransferase" evidence="12">
    <location>
        <begin position="43"/>
        <end position="150"/>
    </location>
</feature>
<protein>
    <recommendedName>
        <fullName evidence="6 11">Adenine phosphoribosyltransferase</fullName>
        <shortName evidence="11">APRT</shortName>
        <ecNumber evidence="6 11">2.4.2.7</ecNumber>
    </recommendedName>
</protein>
<dbReference type="InterPro" id="IPR029057">
    <property type="entry name" value="PRTase-like"/>
</dbReference>
<dbReference type="Pfam" id="PF00156">
    <property type="entry name" value="Pribosyltran"/>
    <property type="match status" value="1"/>
</dbReference>
<dbReference type="CDD" id="cd06223">
    <property type="entry name" value="PRTases_typeI"/>
    <property type="match status" value="1"/>
</dbReference>
<evidence type="ECO:0000256" key="7">
    <source>
        <dbReference type="ARBA" id="ARBA00022490"/>
    </source>
</evidence>
<dbReference type="NCBIfam" id="TIGR01090">
    <property type="entry name" value="apt"/>
    <property type="match status" value="1"/>
</dbReference>
<dbReference type="RefSeq" id="WP_109684446.1">
    <property type="nucleotide sequence ID" value="NZ_QGDN01000001.1"/>
</dbReference>
<dbReference type="Gene3D" id="3.40.50.2020">
    <property type="match status" value="1"/>
</dbReference>
<dbReference type="InterPro" id="IPR000836">
    <property type="entry name" value="PRTase_dom"/>
</dbReference>
<dbReference type="GO" id="GO:0002055">
    <property type="term" value="F:adenine binding"/>
    <property type="evidence" value="ECO:0007669"/>
    <property type="project" value="TreeGrafter"/>
</dbReference>
<dbReference type="UniPathway" id="UPA00588">
    <property type="reaction ID" value="UER00646"/>
</dbReference>
<evidence type="ECO:0000259" key="12">
    <source>
        <dbReference type="Pfam" id="PF00156"/>
    </source>
</evidence>
<reference evidence="14" key="1">
    <citation type="submission" date="2016-10" db="EMBL/GenBank/DDBJ databases">
        <authorList>
            <person name="Varghese N."/>
            <person name="Submissions S."/>
        </authorList>
    </citation>
    <scope>NUCLEOTIDE SEQUENCE [LARGE SCALE GENOMIC DNA]</scope>
    <source>
        <strain evidence="14">DSM 22951</strain>
    </source>
</reference>
<comment type="catalytic activity">
    <reaction evidence="1 11">
        <text>AMP + diphosphate = 5-phospho-alpha-D-ribose 1-diphosphate + adenine</text>
        <dbReference type="Rhea" id="RHEA:16609"/>
        <dbReference type="ChEBI" id="CHEBI:16708"/>
        <dbReference type="ChEBI" id="CHEBI:33019"/>
        <dbReference type="ChEBI" id="CHEBI:58017"/>
        <dbReference type="ChEBI" id="CHEBI:456215"/>
        <dbReference type="EC" id="2.4.2.7"/>
    </reaction>
</comment>
<keyword evidence="7 11" id="KW-0963">Cytoplasm</keyword>
<evidence type="ECO:0000256" key="11">
    <source>
        <dbReference type="HAMAP-Rule" id="MF_00004"/>
    </source>
</evidence>
<evidence type="ECO:0000256" key="4">
    <source>
        <dbReference type="ARBA" id="ARBA00004659"/>
    </source>
</evidence>
<dbReference type="SUPFAM" id="SSF53271">
    <property type="entry name" value="PRTase-like"/>
    <property type="match status" value="1"/>
</dbReference>
<dbReference type="GO" id="GO:0006166">
    <property type="term" value="P:purine ribonucleoside salvage"/>
    <property type="evidence" value="ECO:0007669"/>
    <property type="project" value="UniProtKB-UniRule"/>
</dbReference>
<evidence type="ECO:0000256" key="6">
    <source>
        <dbReference type="ARBA" id="ARBA00011893"/>
    </source>
</evidence>
<evidence type="ECO:0000256" key="8">
    <source>
        <dbReference type="ARBA" id="ARBA00022676"/>
    </source>
</evidence>
<dbReference type="GO" id="GO:0003999">
    <property type="term" value="F:adenine phosphoribosyltransferase activity"/>
    <property type="evidence" value="ECO:0007669"/>
    <property type="project" value="UniProtKB-UniRule"/>
</dbReference>
<gene>
    <name evidence="11" type="primary">apt</name>
    <name evidence="13" type="ORF">SAMN04489750_1096</name>
</gene>
<dbReference type="GO" id="GO:0005737">
    <property type="term" value="C:cytoplasm"/>
    <property type="evidence" value="ECO:0007669"/>
    <property type="project" value="UniProtKB-SubCell"/>
</dbReference>
<dbReference type="GO" id="GO:0044209">
    <property type="term" value="P:AMP salvage"/>
    <property type="evidence" value="ECO:0007669"/>
    <property type="project" value="UniProtKB-UniRule"/>
</dbReference>
<comment type="subcellular location">
    <subcellularLocation>
        <location evidence="3 11">Cytoplasm</location>
    </subcellularLocation>
</comment>
<evidence type="ECO:0000256" key="5">
    <source>
        <dbReference type="ARBA" id="ARBA00008391"/>
    </source>
</evidence>
<evidence type="ECO:0000256" key="10">
    <source>
        <dbReference type="ARBA" id="ARBA00022726"/>
    </source>
</evidence>
<keyword evidence="14" id="KW-1185">Reference proteome</keyword>
<evidence type="ECO:0000256" key="1">
    <source>
        <dbReference type="ARBA" id="ARBA00000868"/>
    </source>
</evidence>
<proteinExistence type="inferred from homology"/>
<comment type="similarity">
    <text evidence="5 11">Belongs to the purine/pyrimidine phosphoribosyltransferase family.</text>
</comment>
<dbReference type="GO" id="GO:0006168">
    <property type="term" value="P:adenine salvage"/>
    <property type="evidence" value="ECO:0007669"/>
    <property type="project" value="InterPro"/>
</dbReference>
<dbReference type="FunFam" id="3.40.50.2020:FF:000021">
    <property type="entry name" value="Adenine phosphoribosyltransferase"/>
    <property type="match status" value="1"/>
</dbReference>
<dbReference type="EC" id="2.4.2.7" evidence="6 11"/>
<name>A0A2Y8ZNA7_9MICO</name>
<evidence type="ECO:0000256" key="9">
    <source>
        <dbReference type="ARBA" id="ARBA00022679"/>
    </source>
</evidence>
<organism evidence="13 14">
    <name type="scientific">Branchiibius hedensis</name>
    <dbReference type="NCBI Taxonomy" id="672460"/>
    <lineage>
        <taxon>Bacteria</taxon>
        <taxon>Bacillati</taxon>
        <taxon>Actinomycetota</taxon>
        <taxon>Actinomycetes</taxon>
        <taxon>Micrococcales</taxon>
        <taxon>Dermacoccaceae</taxon>
        <taxon>Branchiibius</taxon>
    </lineage>
</organism>
<keyword evidence="8 11" id="KW-0328">Glycosyltransferase</keyword>
<dbReference type="EMBL" id="UESZ01000001">
    <property type="protein sequence ID" value="SSA33800.1"/>
    <property type="molecule type" value="Genomic_DNA"/>
</dbReference>
<sequence length="172" mass="18413">MVKELILEHTRDVADFPEPGVQFKDLTPLFAAPEAFRSVVSDIGSRYRGTVDVVVGIEARGFILAAPVAMAMDLPFVPVRKAGKLPGPTLRQEYSLEYGTATIEVHSDSLRAGQRVLLLDDVLATGGTAAAAASLIQRTGAKVAAIEMLMELGFLDGRAKLAEYDVNCLVLV</sequence>
<keyword evidence="9 11" id="KW-0808">Transferase</keyword>
<accession>A0A2Y8ZNA7</accession>
<evidence type="ECO:0000313" key="14">
    <source>
        <dbReference type="Proteomes" id="UP000250028"/>
    </source>
</evidence>
<comment type="pathway">
    <text evidence="4 11">Purine metabolism; AMP biosynthesis via salvage pathway; AMP from adenine: step 1/1.</text>
</comment>
<comment type="function">
    <text evidence="2 11">Catalyzes a salvage reaction resulting in the formation of AMP, that is energically less costly than de novo synthesis.</text>
</comment>
<dbReference type="PANTHER" id="PTHR32315">
    <property type="entry name" value="ADENINE PHOSPHORIBOSYLTRANSFERASE"/>
    <property type="match status" value="1"/>
</dbReference>
<comment type="subunit">
    <text evidence="11">Homodimer.</text>
</comment>
<dbReference type="OrthoDB" id="9803963at2"/>